<dbReference type="InterPro" id="IPR000014">
    <property type="entry name" value="PAS"/>
</dbReference>
<feature type="domain" description="PAS" evidence="1">
    <location>
        <begin position="143"/>
        <end position="202"/>
    </location>
</feature>
<name>A0A9J6F554_RHIMP</name>
<dbReference type="EMBL" id="JABSTU010000001">
    <property type="protein sequence ID" value="KAH8041349.1"/>
    <property type="molecule type" value="Genomic_DNA"/>
</dbReference>
<keyword evidence="3" id="KW-1185">Reference proteome</keyword>
<dbReference type="Gene3D" id="3.30.450.20">
    <property type="entry name" value="PAS domain"/>
    <property type="match status" value="1"/>
</dbReference>
<reference evidence="2" key="1">
    <citation type="journal article" date="2020" name="Cell">
        <title>Large-Scale Comparative Analyses of Tick Genomes Elucidate Their Genetic Diversity and Vector Capacities.</title>
        <authorList>
            <consortium name="Tick Genome and Microbiome Consortium (TIGMIC)"/>
            <person name="Jia N."/>
            <person name="Wang J."/>
            <person name="Shi W."/>
            <person name="Du L."/>
            <person name="Sun Y."/>
            <person name="Zhan W."/>
            <person name="Jiang J.F."/>
            <person name="Wang Q."/>
            <person name="Zhang B."/>
            <person name="Ji P."/>
            <person name="Bell-Sakyi L."/>
            <person name="Cui X.M."/>
            <person name="Yuan T.T."/>
            <person name="Jiang B.G."/>
            <person name="Yang W.F."/>
            <person name="Lam T.T."/>
            <person name="Chang Q.C."/>
            <person name="Ding S.J."/>
            <person name="Wang X.J."/>
            <person name="Zhu J.G."/>
            <person name="Ruan X.D."/>
            <person name="Zhao L."/>
            <person name="Wei J.T."/>
            <person name="Ye R.Z."/>
            <person name="Que T.C."/>
            <person name="Du C.H."/>
            <person name="Zhou Y.H."/>
            <person name="Cheng J.X."/>
            <person name="Dai P.F."/>
            <person name="Guo W.B."/>
            <person name="Han X.H."/>
            <person name="Huang E.J."/>
            <person name="Li L.F."/>
            <person name="Wei W."/>
            <person name="Gao Y.C."/>
            <person name="Liu J.Z."/>
            <person name="Shao H.Z."/>
            <person name="Wang X."/>
            <person name="Wang C.C."/>
            <person name="Yang T.C."/>
            <person name="Huo Q.B."/>
            <person name="Li W."/>
            <person name="Chen H.Y."/>
            <person name="Chen S.E."/>
            <person name="Zhou L.G."/>
            <person name="Ni X.B."/>
            <person name="Tian J.H."/>
            <person name="Sheng Y."/>
            <person name="Liu T."/>
            <person name="Pan Y.S."/>
            <person name="Xia L.Y."/>
            <person name="Li J."/>
            <person name="Zhao F."/>
            <person name="Cao W.C."/>
        </authorList>
    </citation>
    <scope>NUCLEOTIDE SEQUENCE</scope>
    <source>
        <strain evidence="2">Rmic-2018</strain>
    </source>
</reference>
<evidence type="ECO:0000313" key="3">
    <source>
        <dbReference type="Proteomes" id="UP000821866"/>
    </source>
</evidence>
<dbReference type="Proteomes" id="UP000821866">
    <property type="component" value="Chromosome 1"/>
</dbReference>
<dbReference type="CDD" id="cd00130">
    <property type="entry name" value="PAS"/>
    <property type="match status" value="1"/>
</dbReference>
<organism evidence="2 3">
    <name type="scientific">Rhipicephalus microplus</name>
    <name type="common">Cattle tick</name>
    <name type="synonym">Boophilus microplus</name>
    <dbReference type="NCBI Taxonomy" id="6941"/>
    <lineage>
        <taxon>Eukaryota</taxon>
        <taxon>Metazoa</taxon>
        <taxon>Ecdysozoa</taxon>
        <taxon>Arthropoda</taxon>
        <taxon>Chelicerata</taxon>
        <taxon>Arachnida</taxon>
        <taxon>Acari</taxon>
        <taxon>Parasitiformes</taxon>
        <taxon>Ixodida</taxon>
        <taxon>Ixodoidea</taxon>
        <taxon>Ixodidae</taxon>
        <taxon>Rhipicephalinae</taxon>
        <taxon>Rhipicephalus</taxon>
        <taxon>Boophilus</taxon>
    </lineage>
</organism>
<dbReference type="SMART" id="SM00091">
    <property type="entry name" value="PAS"/>
    <property type="match status" value="1"/>
</dbReference>
<dbReference type="InterPro" id="IPR057304">
    <property type="entry name" value="PDE8-like_REC_N"/>
</dbReference>
<sequence>MVGDATTQVMFVFEKEDDAQYQTLRAAAERMHYECTLALNTEEALNFYLVAHPHLVFVDTRDGNSTESVTLCRMLRSFKGCEFSCLVAVVKKALAEQDDAAIIPLLRSGYNRWFSESCSLGVCLNEMIQIEHNDLVNLWKLMASETLFSALHHTRDSVIVTGPKHEIQYMNSAAEKFVGFSVEEMLGRDARDLYELSLLRPDVAGGIGTLLSEGKEWQGTLLQKRKGGESVPVLSKITPIDINTVGKSDYIVYVKENPFFMDKPFSADMVVGSGDVIDVAHRERVLYAQKVGLSKSSSATRDSLNQSEHVFCFCCDGCCCSCMTASGLNQEAENPYGVHAGYSLPVFGV</sequence>
<dbReference type="SUPFAM" id="SSF55785">
    <property type="entry name" value="PYP-like sensor domain (PAS domain)"/>
    <property type="match status" value="1"/>
</dbReference>
<proteinExistence type="predicted"/>
<evidence type="ECO:0000313" key="2">
    <source>
        <dbReference type="EMBL" id="KAH8041349.1"/>
    </source>
</evidence>
<evidence type="ECO:0000259" key="1">
    <source>
        <dbReference type="PROSITE" id="PS50112"/>
    </source>
</evidence>
<dbReference type="InterPro" id="IPR035965">
    <property type="entry name" value="PAS-like_dom_sf"/>
</dbReference>
<protein>
    <recommendedName>
        <fullName evidence="1">PAS domain-containing protein</fullName>
    </recommendedName>
</protein>
<dbReference type="Pfam" id="PF23198">
    <property type="entry name" value="PDE8A_N"/>
    <property type="match status" value="1"/>
</dbReference>
<gene>
    <name evidence="2" type="ORF">HPB51_014630</name>
</gene>
<dbReference type="VEuPathDB" id="VectorBase:LOC119164498"/>
<dbReference type="AlphaFoldDB" id="A0A9J6F554"/>
<comment type="caution">
    <text evidence="2">The sequence shown here is derived from an EMBL/GenBank/DDBJ whole genome shotgun (WGS) entry which is preliminary data.</text>
</comment>
<dbReference type="Pfam" id="PF13426">
    <property type="entry name" value="PAS_9"/>
    <property type="match status" value="1"/>
</dbReference>
<accession>A0A9J6F554</accession>
<dbReference type="PROSITE" id="PS50112">
    <property type="entry name" value="PAS"/>
    <property type="match status" value="1"/>
</dbReference>
<reference evidence="2" key="2">
    <citation type="submission" date="2021-09" db="EMBL/GenBank/DDBJ databases">
        <authorList>
            <person name="Jia N."/>
            <person name="Wang J."/>
            <person name="Shi W."/>
            <person name="Du L."/>
            <person name="Sun Y."/>
            <person name="Zhan W."/>
            <person name="Jiang J."/>
            <person name="Wang Q."/>
            <person name="Zhang B."/>
            <person name="Ji P."/>
            <person name="Sakyi L.B."/>
            <person name="Cui X."/>
            <person name="Yuan T."/>
            <person name="Jiang B."/>
            <person name="Yang W."/>
            <person name="Lam T.T.-Y."/>
            <person name="Chang Q."/>
            <person name="Ding S."/>
            <person name="Wang X."/>
            <person name="Zhu J."/>
            <person name="Ruan X."/>
            <person name="Zhao L."/>
            <person name="Wei J."/>
            <person name="Que T."/>
            <person name="Du C."/>
            <person name="Cheng J."/>
            <person name="Dai P."/>
            <person name="Han X."/>
            <person name="Huang E."/>
            <person name="Gao Y."/>
            <person name="Liu J."/>
            <person name="Shao H."/>
            <person name="Ye R."/>
            <person name="Li L."/>
            <person name="Wei W."/>
            <person name="Wang X."/>
            <person name="Wang C."/>
            <person name="Huo Q."/>
            <person name="Li W."/>
            <person name="Guo W."/>
            <person name="Chen H."/>
            <person name="Chen S."/>
            <person name="Zhou L."/>
            <person name="Zhou L."/>
            <person name="Ni X."/>
            <person name="Tian J."/>
            <person name="Zhou Y."/>
            <person name="Sheng Y."/>
            <person name="Liu T."/>
            <person name="Pan Y."/>
            <person name="Xia L."/>
            <person name="Li J."/>
            <person name="Zhao F."/>
            <person name="Cao W."/>
        </authorList>
    </citation>
    <scope>NUCLEOTIDE SEQUENCE</scope>
    <source>
        <strain evidence="2">Rmic-2018</strain>
        <tissue evidence="2">Larvae</tissue>
    </source>
</reference>
<dbReference type="NCBIfam" id="TIGR00229">
    <property type="entry name" value="sensory_box"/>
    <property type="match status" value="1"/>
</dbReference>